<evidence type="ECO:0000313" key="2">
    <source>
        <dbReference type="EMBL" id="ACL25516.1"/>
    </source>
</evidence>
<dbReference type="InterPro" id="IPR011044">
    <property type="entry name" value="Quino_amine_DH_bsu"/>
</dbReference>
<dbReference type="InterPro" id="IPR015943">
    <property type="entry name" value="WD40/YVTN_repeat-like_dom_sf"/>
</dbReference>
<dbReference type="InterPro" id="IPR007788">
    <property type="entry name" value="QCT"/>
</dbReference>
<keyword evidence="3" id="KW-1185">Reference proteome</keyword>
<feature type="chain" id="PRO_5002872456" evidence="1">
    <location>
        <begin position="25"/>
        <end position="330"/>
    </location>
</feature>
<keyword evidence="1" id="KW-0732">Signal</keyword>
<protein>
    <submittedName>
        <fullName evidence="2">Glutamine cyclotransferase</fullName>
    </submittedName>
</protein>
<evidence type="ECO:0000313" key="3">
    <source>
        <dbReference type="Proteomes" id="UP000002508"/>
    </source>
</evidence>
<dbReference type="Pfam" id="PF05096">
    <property type="entry name" value="Glu_cyclase_2"/>
    <property type="match status" value="1"/>
</dbReference>
<dbReference type="STRING" id="326427.Cagg_2647"/>
<accession>B8G4P0</accession>
<dbReference type="HOGENOM" id="CLU_060272_1_0_0"/>
<dbReference type="eggNOG" id="COG3823">
    <property type="taxonomic scope" value="Bacteria"/>
</dbReference>
<proteinExistence type="predicted"/>
<feature type="signal peptide" evidence="1">
    <location>
        <begin position="1"/>
        <end position="24"/>
    </location>
</feature>
<dbReference type="SUPFAM" id="SSF50969">
    <property type="entry name" value="YVTN repeat-like/Quinoprotein amine dehydrogenase"/>
    <property type="match status" value="1"/>
</dbReference>
<name>B8G4P0_CHLAD</name>
<gene>
    <name evidence="2" type="ordered locus">Cagg_2647</name>
</gene>
<sequence>MQWRRGLMLTILLGLIACNSLTQSRPTVTPTNVVVSLPLAIAPAPTATPTSITVSLPLVSAAETTPTLTTPQSIPSLPYRIVAVYPHDTRAWTQGLIVAGSGRLYEGTGDYANSSLREVDLVTGEVLRSVSLGDPTLYGEGIAQVGDRMFQLTWQNGRGFIYDAATFERTGTFTYPTPPATMPREGWGLTYDGTHLIMSDGTATLYFIDPEQTVATGQLTIVRTVTVTIGDRPRDRLNELEYIDGLIFANVWYSDQIVLINPTDGRVVGVLDMSGLLSPQERATADVLNGIAYDPASRQIFVTGKYWPRLFAITLDQQFYLPLISKSDGQ</sequence>
<dbReference type="EMBL" id="CP001337">
    <property type="protein sequence ID" value="ACL25516.1"/>
    <property type="molecule type" value="Genomic_DNA"/>
</dbReference>
<dbReference type="GO" id="GO:0016603">
    <property type="term" value="F:glutaminyl-peptide cyclotransferase activity"/>
    <property type="evidence" value="ECO:0007669"/>
    <property type="project" value="InterPro"/>
</dbReference>
<dbReference type="Proteomes" id="UP000002508">
    <property type="component" value="Chromosome"/>
</dbReference>
<evidence type="ECO:0000256" key="1">
    <source>
        <dbReference type="SAM" id="SignalP"/>
    </source>
</evidence>
<dbReference type="OrthoDB" id="9783700at2"/>
<organism evidence="2 3">
    <name type="scientific">Chloroflexus aggregans (strain MD-66 / DSM 9485)</name>
    <dbReference type="NCBI Taxonomy" id="326427"/>
    <lineage>
        <taxon>Bacteria</taxon>
        <taxon>Bacillati</taxon>
        <taxon>Chloroflexota</taxon>
        <taxon>Chloroflexia</taxon>
        <taxon>Chloroflexales</taxon>
        <taxon>Chloroflexineae</taxon>
        <taxon>Chloroflexaceae</taxon>
        <taxon>Chloroflexus</taxon>
    </lineage>
</organism>
<reference evidence="2" key="1">
    <citation type="submission" date="2008-12" db="EMBL/GenBank/DDBJ databases">
        <title>Complete sequence of Chloroflexus aggregans DSM 9485.</title>
        <authorList>
            <consortium name="US DOE Joint Genome Institute"/>
            <person name="Lucas S."/>
            <person name="Copeland A."/>
            <person name="Lapidus A."/>
            <person name="Glavina del Rio T."/>
            <person name="Dalin E."/>
            <person name="Tice H."/>
            <person name="Pitluck S."/>
            <person name="Foster B."/>
            <person name="Larimer F."/>
            <person name="Land M."/>
            <person name="Hauser L."/>
            <person name="Kyrpides N."/>
            <person name="Mikhailova N."/>
            <person name="Bryant D."/>
            <person name="Richardson P."/>
        </authorList>
    </citation>
    <scope>NUCLEOTIDE SEQUENCE</scope>
    <source>
        <strain evidence="2">DSM 9485</strain>
    </source>
</reference>
<dbReference type="PANTHER" id="PTHR31270:SF1">
    <property type="entry name" value="GLUTAMINYL-PEPTIDE CYCLOTRANSFERASE"/>
    <property type="match status" value="1"/>
</dbReference>
<dbReference type="PANTHER" id="PTHR31270">
    <property type="entry name" value="GLUTAMINYL-PEPTIDE CYCLOTRANSFERASE"/>
    <property type="match status" value="1"/>
</dbReference>
<dbReference type="Gene3D" id="2.130.10.10">
    <property type="entry name" value="YVTN repeat-like/Quinoprotein amine dehydrogenase"/>
    <property type="match status" value="1"/>
</dbReference>
<dbReference type="KEGG" id="cag:Cagg_2647"/>
<dbReference type="AlphaFoldDB" id="B8G4P0"/>
<dbReference type="PROSITE" id="PS51257">
    <property type="entry name" value="PROKAR_LIPOPROTEIN"/>
    <property type="match status" value="1"/>
</dbReference>